<evidence type="ECO:0000256" key="1">
    <source>
        <dbReference type="ARBA" id="ARBA00023015"/>
    </source>
</evidence>
<evidence type="ECO:0000313" key="5">
    <source>
        <dbReference type="EMBL" id="MDA7026365.1"/>
    </source>
</evidence>
<keyword evidence="3" id="KW-0804">Transcription</keyword>
<evidence type="ECO:0000256" key="3">
    <source>
        <dbReference type="ARBA" id="ARBA00023163"/>
    </source>
</evidence>
<dbReference type="SMART" id="SM00421">
    <property type="entry name" value="HTH_LUXR"/>
    <property type="match status" value="1"/>
</dbReference>
<dbReference type="Gene3D" id="1.10.10.10">
    <property type="entry name" value="Winged helix-like DNA-binding domain superfamily/Winged helix DNA-binding domain"/>
    <property type="match status" value="1"/>
</dbReference>
<evidence type="ECO:0000313" key="6">
    <source>
        <dbReference type="Proteomes" id="UP001211894"/>
    </source>
</evidence>
<dbReference type="InterPro" id="IPR036388">
    <property type="entry name" value="WH-like_DNA-bd_sf"/>
</dbReference>
<comment type="caution">
    <text evidence="5">The sequence shown here is derived from an EMBL/GenBank/DDBJ whole genome shotgun (WGS) entry which is preliminary data.</text>
</comment>
<gene>
    <name evidence="5" type="ORF">PJ311_07005</name>
</gene>
<dbReference type="PANTHER" id="PTHR44688:SF16">
    <property type="entry name" value="DNA-BINDING TRANSCRIPTIONAL ACTIVATOR DEVR_DOSR"/>
    <property type="match status" value="1"/>
</dbReference>
<evidence type="ECO:0000256" key="2">
    <source>
        <dbReference type="ARBA" id="ARBA00023125"/>
    </source>
</evidence>
<keyword evidence="6" id="KW-1185">Reference proteome</keyword>
<organism evidence="5 6">
    <name type="scientific">Bacillus changyiensis</name>
    <dbReference type="NCBI Taxonomy" id="3004103"/>
    <lineage>
        <taxon>Bacteria</taxon>
        <taxon>Bacillati</taxon>
        <taxon>Bacillota</taxon>
        <taxon>Bacilli</taxon>
        <taxon>Bacillales</taxon>
        <taxon>Bacillaceae</taxon>
        <taxon>Bacillus</taxon>
    </lineage>
</organism>
<feature type="domain" description="HTH luxR-type" evidence="4">
    <location>
        <begin position="260"/>
        <end position="325"/>
    </location>
</feature>
<sequence>MKAIIPILKSVVPFDASCCTAIDPNNLLSIGSVTDQEIEAIHPQLFKCEYVYDDLNQYEHLLKTWNTAAILSETTNGALRQCRRYRNVLEPAGFADEMRVILFYKGDCWGYLTLYRKNGQPLFKIEERTLLTSLAPIIGEHLRYFRHKLPKKDMFHMKHVSGILILSAELSPLSCDQTALHWLTVLRSWEQLDNRKLPRPIRAVCTRVLKEAGPATAKTVVSIPGQDYLSIRASHLDHFGTAKQIVVLFEPVSPTEAITLMTEAYALSEREKDITNCVIRGLSTKGIADDLHISVYTVQDHLKSIFAKTGTRSRRELMWKLLDGLLN</sequence>
<dbReference type="EMBL" id="JAQKAB010000004">
    <property type="protein sequence ID" value="MDA7026365.1"/>
    <property type="molecule type" value="Genomic_DNA"/>
</dbReference>
<protein>
    <submittedName>
        <fullName evidence="5">Helix-turn-helix transcriptional regulator</fullName>
    </submittedName>
</protein>
<dbReference type="Proteomes" id="UP001211894">
    <property type="component" value="Unassembled WGS sequence"/>
</dbReference>
<keyword evidence="2" id="KW-0238">DNA-binding</keyword>
<dbReference type="PRINTS" id="PR00038">
    <property type="entry name" value="HTHLUXR"/>
</dbReference>
<evidence type="ECO:0000259" key="4">
    <source>
        <dbReference type="PROSITE" id="PS50043"/>
    </source>
</evidence>
<dbReference type="PANTHER" id="PTHR44688">
    <property type="entry name" value="DNA-BINDING TRANSCRIPTIONAL ACTIVATOR DEVR_DOSR"/>
    <property type="match status" value="1"/>
</dbReference>
<dbReference type="CDD" id="cd06170">
    <property type="entry name" value="LuxR_C_like"/>
    <property type="match status" value="1"/>
</dbReference>
<dbReference type="Pfam" id="PF00196">
    <property type="entry name" value="GerE"/>
    <property type="match status" value="1"/>
</dbReference>
<name>A0ABT4X2F4_9BACI</name>
<dbReference type="InterPro" id="IPR016032">
    <property type="entry name" value="Sig_transdc_resp-reg_C-effctor"/>
</dbReference>
<keyword evidence="1" id="KW-0805">Transcription regulation</keyword>
<dbReference type="InterPro" id="IPR000792">
    <property type="entry name" value="Tscrpt_reg_LuxR_C"/>
</dbReference>
<dbReference type="RefSeq" id="WP_271340224.1">
    <property type="nucleotide sequence ID" value="NZ_JAQKAB010000004.1"/>
</dbReference>
<accession>A0ABT4X2F4</accession>
<dbReference type="PROSITE" id="PS50043">
    <property type="entry name" value="HTH_LUXR_2"/>
    <property type="match status" value="1"/>
</dbReference>
<dbReference type="PROSITE" id="PS00622">
    <property type="entry name" value="HTH_LUXR_1"/>
    <property type="match status" value="1"/>
</dbReference>
<dbReference type="SUPFAM" id="SSF46894">
    <property type="entry name" value="C-terminal effector domain of the bipartite response regulators"/>
    <property type="match status" value="1"/>
</dbReference>
<reference evidence="5 6" key="1">
    <citation type="submission" date="2023-01" db="EMBL/GenBank/DDBJ databases">
        <title>Bacillus changyiensis sp. nov., isolated from a coastal deposit.</title>
        <authorList>
            <person name="Xiao G."/>
            <person name="Lai Q."/>
            <person name="Hu Z."/>
            <person name="Shao Z."/>
        </authorList>
    </citation>
    <scope>NUCLEOTIDE SEQUENCE [LARGE SCALE GENOMIC DNA]</scope>
    <source>
        <strain evidence="5 6">CLL-7-23</strain>
    </source>
</reference>
<proteinExistence type="predicted"/>